<dbReference type="EMBL" id="QXGF01000838">
    <property type="protein sequence ID" value="KAE8935099.1"/>
    <property type="molecule type" value="Genomic_DNA"/>
</dbReference>
<accession>A0A6A3ENK9</accession>
<name>A0A6A3ENK9_9STRA</name>
<evidence type="ECO:0000313" key="1">
    <source>
        <dbReference type="EMBL" id="KAE8935099.1"/>
    </source>
</evidence>
<reference evidence="3 4" key="1">
    <citation type="submission" date="2018-08" db="EMBL/GenBank/DDBJ databases">
        <title>Genomic investigation of the strawberry pathogen Phytophthora fragariae indicates pathogenicity is determined by transcriptional variation in three key races.</title>
        <authorList>
            <person name="Adams T.M."/>
            <person name="Armitage A.D."/>
            <person name="Sobczyk M.K."/>
            <person name="Bates H.J."/>
            <person name="Dunwell J.M."/>
            <person name="Nellist C.F."/>
            <person name="Harrison R.J."/>
        </authorList>
    </citation>
    <scope>NUCLEOTIDE SEQUENCE [LARGE SCALE GENOMIC DNA]</scope>
    <source>
        <strain evidence="2 4">BC-1</strain>
        <strain evidence="1 3">NOV-9</strain>
    </source>
</reference>
<evidence type="ECO:0000313" key="4">
    <source>
        <dbReference type="Proteomes" id="UP000440367"/>
    </source>
</evidence>
<dbReference type="Proteomes" id="UP000440367">
    <property type="component" value="Unassembled WGS sequence"/>
</dbReference>
<proteinExistence type="predicted"/>
<evidence type="ECO:0000313" key="3">
    <source>
        <dbReference type="Proteomes" id="UP000429523"/>
    </source>
</evidence>
<evidence type="ECO:0000313" key="2">
    <source>
        <dbReference type="EMBL" id="KAE9206295.1"/>
    </source>
</evidence>
<gene>
    <name evidence="2" type="ORF">PF002_g20051</name>
    <name evidence="1" type="ORF">PF009_g14945</name>
</gene>
<comment type="caution">
    <text evidence="1">The sequence shown here is derived from an EMBL/GenBank/DDBJ whole genome shotgun (WGS) entry which is preliminary data.</text>
</comment>
<dbReference type="EMBL" id="QXGD01001430">
    <property type="protein sequence ID" value="KAE9206295.1"/>
    <property type="molecule type" value="Genomic_DNA"/>
</dbReference>
<protein>
    <submittedName>
        <fullName evidence="1">Uncharacterized protein</fullName>
    </submittedName>
</protein>
<sequence>MFTLLSLVNNEAFVALTNPLRRSHPARTDEHQTYLPEWKFRLIGTLSPNDAAVMQPQVTWGALFGFPGDPWGYSADFRAAAEKLEAMGVEEKASKACIGDTFQTCGPIEFNSGPASKTIRCRRPSYSAGVCCSWLYYTGSQPGIATISV</sequence>
<dbReference type="Proteomes" id="UP000429523">
    <property type="component" value="Unassembled WGS sequence"/>
</dbReference>
<dbReference type="AlphaFoldDB" id="A0A6A3ENK9"/>
<organism evidence="1 3">
    <name type="scientific">Phytophthora fragariae</name>
    <dbReference type="NCBI Taxonomy" id="53985"/>
    <lineage>
        <taxon>Eukaryota</taxon>
        <taxon>Sar</taxon>
        <taxon>Stramenopiles</taxon>
        <taxon>Oomycota</taxon>
        <taxon>Peronosporomycetes</taxon>
        <taxon>Peronosporales</taxon>
        <taxon>Peronosporaceae</taxon>
        <taxon>Phytophthora</taxon>
    </lineage>
</organism>